<proteinExistence type="predicted"/>
<dbReference type="EMBL" id="BFEA01000568">
    <property type="protein sequence ID" value="GBG86509.1"/>
    <property type="molecule type" value="Genomic_DNA"/>
</dbReference>
<accession>A0A388LWB0</accession>
<evidence type="ECO:0000313" key="2">
    <source>
        <dbReference type="EMBL" id="GBG86509.1"/>
    </source>
</evidence>
<organism evidence="2 3">
    <name type="scientific">Chara braunii</name>
    <name type="common">Braun's stonewort</name>
    <dbReference type="NCBI Taxonomy" id="69332"/>
    <lineage>
        <taxon>Eukaryota</taxon>
        <taxon>Viridiplantae</taxon>
        <taxon>Streptophyta</taxon>
        <taxon>Charophyceae</taxon>
        <taxon>Charales</taxon>
        <taxon>Characeae</taxon>
        <taxon>Chara</taxon>
    </lineage>
</organism>
<dbReference type="Gramene" id="GBG86509">
    <property type="protein sequence ID" value="GBG86509"/>
    <property type="gene ID" value="CBR_g41502"/>
</dbReference>
<evidence type="ECO:0000313" key="3">
    <source>
        <dbReference type="Proteomes" id="UP000265515"/>
    </source>
</evidence>
<dbReference type="AlphaFoldDB" id="A0A388LWB0"/>
<comment type="caution">
    <text evidence="2">The sequence shown here is derived from an EMBL/GenBank/DDBJ whole genome shotgun (WGS) entry which is preliminary data.</text>
</comment>
<reference evidence="2 3" key="1">
    <citation type="journal article" date="2018" name="Cell">
        <title>The Chara Genome: Secondary Complexity and Implications for Plant Terrestrialization.</title>
        <authorList>
            <person name="Nishiyama T."/>
            <person name="Sakayama H."/>
            <person name="Vries J.D."/>
            <person name="Buschmann H."/>
            <person name="Saint-Marcoux D."/>
            <person name="Ullrich K.K."/>
            <person name="Haas F.B."/>
            <person name="Vanderstraeten L."/>
            <person name="Becker D."/>
            <person name="Lang D."/>
            <person name="Vosolsobe S."/>
            <person name="Rombauts S."/>
            <person name="Wilhelmsson P.K.I."/>
            <person name="Janitza P."/>
            <person name="Kern R."/>
            <person name="Heyl A."/>
            <person name="Rumpler F."/>
            <person name="Villalobos L.I.A.C."/>
            <person name="Clay J.M."/>
            <person name="Skokan R."/>
            <person name="Toyoda A."/>
            <person name="Suzuki Y."/>
            <person name="Kagoshima H."/>
            <person name="Schijlen E."/>
            <person name="Tajeshwar N."/>
            <person name="Catarino B."/>
            <person name="Hetherington A.J."/>
            <person name="Saltykova A."/>
            <person name="Bonnot C."/>
            <person name="Breuninger H."/>
            <person name="Symeonidi A."/>
            <person name="Radhakrishnan G.V."/>
            <person name="Van Nieuwerburgh F."/>
            <person name="Deforce D."/>
            <person name="Chang C."/>
            <person name="Karol K.G."/>
            <person name="Hedrich R."/>
            <person name="Ulvskov P."/>
            <person name="Glockner G."/>
            <person name="Delwiche C.F."/>
            <person name="Petrasek J."/>
            <person name="Van de Peer Y."/>
            <person name="Friml J."/>
            <person name="Beilby M."/>
            <person name="Dolan L."/>
            <person name="Kohara Y."/>
            <person name="Sugano S."/>
            <person name="Fujiyama A."/>
            <person name="Delaux P.-M."/>
            <person name="Quint M."/>
            <person name="TheiBen G."/>
            <person name="Hagemann M."/>
            <person name="Harholt J."/>
            <person name="Dunand C."/>
            <person name="Zachgo S."/>
            <person name="Langdale J."/>
            <person name="Maumus F."/>
            <person name="Straeten D.V.D."/>
            <person name="Gould S.B."/>
            <person name="Rensing S.A."/>
        </authorList>
    </citation>
    <scope>NUCLEOTIDE SEQUENCE [LARGE SCALE GENOMIC DNA]</scope>
    <source>
        <strain evidence="2 3">S276</strain>
    </source>
</reference>
<name>A0A388LWB0_CHABU</name>
<feature type="compositionally biased region" description="Polar residues" evidence="1">
    <location>
        <begin position="209"/>
        <end position="238"/>
    </location>
</feature>
<gene>
    <name evidence="2" type="ORF">CBR_g41502</name>
</gene>
<feature type="compositionally biased region" description="Low complexity" evidence="1">
    <location>
        <begin position="670"/>
        <end position="686"/>
    </location>
</feature>
<keyword evidence="3" id="KW-1185">Reference proteome</keyword>
<feature type="region of interest" description="Disordered" evidence="1">
    <location>
        <begin position="171"/>
        <end position="244"/>
    </location>
</feature>
<feature type="region of interest" description="Disordered" evidence="1">
    <location>
        <begin position="55"/>
        <end position="116"/>
    </location>
</feature>
<dbReference type="Proteomes" id="UP000265515">
    <property type="component" value="Unassembled WGS sequence"/>
</dbReference>
<feature type="region of interest" description="Disordered" evidence="1">
    <location>
        <begin position="641"/>
        <end position="687"/>
    </location>
</feature>
<sequence length="708" mass="77458">MADVFRRLLLLVLVVLLLLLLVVFHVCIPGSVTRRACKRRSLKKDVRMEGHQAICRSAGEQGGGQQAGQSPSRSSRPSERSGYVHLPPHLQPLPDTSDEEADDRWSRTVPLGSGSTQDWAATACGSRDGGYGQSYIELLQQGLSGDEGDGGVNLSFGLCSGRSSAASQTVIVTPHPDDNGGQVTAVARSSKSPASVLEASGNKDPPRQQFRSPSTTSADHVSRPRQQNASAGHVSSRQCHVRRPPAWSMLTRSQTSVMDQMSRETDEAYQARMLLLITEANQRSHAVATAAKKKAENAEERALLTMAADWRAETENGKMEDSENKIALLLSHLTDLLAACIAQQEDIHNLDDAVQTHNQVFNQVNSRLHQLEQRPVAAPDASSSNTFDRLNALEIDVGALKDDTQLQQTATQQLEQRICVAAANPSPAQREMTPRFDDQEICCDSTKTDPISWLRKFELKLQLHQVSEDKHHAYLYSRSGGTCQAWLGNLLSKYGVVAADLYTKISWDDLKAAWHKRFQEEPPKIKAMDKLMTFEQGTLPSVDWIAKYQRLTSVPDIQMGFKVVKHYFISRSCPALGNALTRVEDTLTTTTELFNKAAQIIVTNKEAKNLHRSTAAGLSRDQHQPKVVMVAVATSTGQISGAVSTNEGDRLAAARDGGRPVTGRGRGKTKTNTASSPEPGAAASAPWSHYGLSEQAYKARTRFRLSVV</sequence>
<evidence type="ECO:0000256" key="1">
    <source>
        <dbReference type="SAM" id="MobiDB-lite"/>
    </source>
</evidence>
<protein>
    <submittedName>
        <fullName evidence="2">Uncharacterized protein</fullName>
    </submittedName>
</protein>
<feature type="compositionally biased region" description="Basic and acidic residues" evidence="1">
    <location>
        <begin position="647"/>
        <end position="658"/>
    </location>
</feature>